<name>A0ABN1RQC1_9ACTN</name>
<feature type="transmembrane region" description="Helical" evidence="1">
    <location>
        <begin position="29"/>
        <end position="48"/>
    </location>
</feature>
<sequence>MRSVILYTLARLVLVAATAAILYLIGLSGLLNLALAFLISGIVSYVVLSRQRDQISVALTSKMRSRRQGTAGDASLAD</sequence>
<keyword evidence="1" id="KW-0812">Transmembrane</keyword>
<keyword evidence="3" id="KW-1185">Reference proteome</keyword>
<evidence type="ECO:0000256" key="1">
    <source>
        <dbReference type="SAM" id="Phobius"/>
    </source>
</evidence>
<keyword evidence="1" id="KW-1133">Transmembrane helix</keyword>
<keyword evidence="1" id="KW-0472">Membrane</keyword>
<proteinExistence type="predicted"/>
<protein>
    <recommendedName>
        <fullName evidence="4">DUF4229 domain-containing protein</fullName>
    </recommendedName>
</protein>
<dbReference type="Pfam" id="PF14012">
    <property type="entry name" value="DUF4229"/>
    <property type="match status" value="1"/>
</dbReference>
<evidence type="ECO:0008006" key="4">
    <source>
        <dbReference type="Google" id="ProtNLM"/>
    </source>
</evidence>
<dbReference type="RefSeq" id="WP_344243836.1">
    <property type="nucleotide sequence ID" value="NZ_BAAAHH010000026.1"/>
</dbReference>
<comment type="caution">
    <text evidence="2">The sequence shown here is derived from an EMBL/GenBank/DDBJ whole genome shotgun (WGS) entry which is preliminary data.</text>
</comment>
<dbReference type="Proteomes" id="UP001500665">
    <property type="component" value="Unassembled WGS sequence"/>
</dbReference>
<gene>
    <name evidence="2" type="ORF">GCM10009550_54570</name>
</gene>
<organism evidence="2 3">
    <name type="scientific">Actinocorallia libanotica</name>
    <dbReference type="NCBI Taxonomy" id="46162"/>
    <lineage>
        <taxon>Bacteria</taxon>
        <taxon>Bacillati</taxon>
        <taxon>Actinomycetota</taxon>
        <taxon>Actinomycetes</taxon>
        <taxon>Streptosporangiales</taxon>
        <taxon>Thermomonosporaceae</taxon>
        <taxon>Actinocorallia</taxon>
    </lineage>
</organism>
<dbReference type="EMBL" id="BAAAHH010000026">
    <property type="protein sequence ID" value="GAA0961665.1"/>
    <property type="molecule type" value="Genomic_DNA"/>
</dbReference>
<reference evidence="2 3" key="1">
    <citation type="journal article" date="2019" name="Int. J. Syst. Evol. Microbiol.">
        <title>The Global Catalogue of Microorganisms (GCM) 10K type strain sequencing project: providing services to taxonomists for standard genome sequencing and annotation.</title>
        <authorList>
            <consortium name="The Broad Institute Genomics Platform"/>
            <consortium name="The Broad Institute Genome Sequencing Center for Infectious Disease"/>
            <person name="Wu L."/>
            <person name="Ma J."/>
        </authorList>
    </citation>
    <scope>NUCLEOTIDE SEQUENCE [LARGE SCALE GENOMIC DNA]</scope>
    <source>
        <strain evidence="2 3">JCM 10696</strain>
    </source>
</reference>
<evidence type="ECO:0000313" key="2">
    <source>
        <dbReference type="EMBL" id="GAA0961665.1"/>
    </source>
</evidence>
<evidence type="ECO:0000313" key="3">
    <source>
        <dbReference type="Proteomes" id="UP001500665"/>
    </source>
</evidence>
<dbReference type="InterPro" id="IPR025323">
    <property type="entry name" value="DUF4229"/>
</dbReference>
<accession>A0ABN1RQC1</accession>